<proteinExistence type="predicted"/>
<feature type="compositionally biased region" description="Polar residues" evidence="1">
    <location>
        <begin position="78"/>
        <end position="91"/>
    </location>
</feature>
<reference evidence="2" key="1">
    <citation type="submission" date="2021-02" db="EMBL/GenBank/DDBJ databases">
        <authorList>
            <person name="Nowell W R."/>
        </authorList>
    </citation>
    <scope>NUCLEOTIDE SEQUENCE</scope>
</reference>
<feature type="compositionally biased region" description="Basic and acidic residues" evidence="1">
    <location>
        <begin position="66"/>
        <end position="75"/>
    </location>
</feature>
<accession>A0A813MXD7</accession>
<dbReference type="Proteomes" id="UP000663832">
    <property type="component" value="Unassembled WGS sequence"/>
</dbReference>
<keyword evidence="4" id="KW-1185">Reference proteome</keyword>
<gene>
    <name evidence="2" type="ORF">BJG266_LOCUS1199</name>
    <name evidence="3" type="ORF">QVE165_LOCUS22119</name>
</gene>
<evidence type="ECO:0000256" key="1">
    <source>
        <dbReference type="SAM" id="MobiDB-lite"/>
    </source>
</evidence>
<dbReference type="Proteomes" id="UP000663877">
    <property type="component" value="Unassembled WGS sequence"/>
</dbReference>
<sequence>MSDKNETNNLHENNDTIEEKRRKNMIDNQKFLDSLKLFNVRDDLKSTVNSVTTEKKPPRKKHTRKDKLDPSEIRRSSRIQSMPRNHYNDQSYENDDDFIVSTDETSNGENEDEDELKSVFTTKVDKDWKPSYSVKQPAVKHLRPVRTAAKTVSGGVKIYQPNVGLQASMVQSTDHSQNFYRAKKINVAISSSSEDD</sequence>
<evidence type="ECO:0000313" key="5">
    <source>
        <dbReference type="Proteomes" id="UP000663877"/>
    </source>
</evidence>
<evidence type="ECO:0000313" key="2">
    <source>
        <dbReference type="EMBL" id="CAF0731423.1"/>
    </source>
</evidence>
<comment type="caution">
    <text evidence="2">The sequence shown here is derived from an EMBL/GenBank/DDBJ whole genome shotgun (WGS) entry which is preliminary data.</text>
</comment>
<dbReference type="EMBL" id="CAJNOI010000003">
    <property type="protein sequence ID" value="CAF0731423.1"/>
    <property type="molecule type" value="Genomic_DNA"/>
</dbReference>
<evidence type="ECO:0000313" key="4">
    <source>
        <dbReference type="Proteomes" id="UP000663832"/>
    </source>
</evidence>
<evidence type="ECO:0000313" key="3">
    <source>
        <dbReference type="EMBL" id="CAF1134331.1"/>
    </source>
</evidence>
<dbReference type="EMBL" id="CAJNOM010000144">
    <property type="protein sequence ID" value="CAF1134331.1"/>
    <property type="molecule type" value="Genomic_DNA"/>
</dbReference>
<organism evidence="2 5">
    <name type="scientific">Adineta steineri</name>
    <dbReference type="NCBI Taxonomy" id="433720"/>
    <lineage>
        <taxon>Eukaryota</taxon>
        <taxon>Metazoa</taxon>
        <taxon>Spiralia</taxon>
        <taxon>Gnathifera</taxon>
        <taxon>Rotifera</taxon>
        <taxon>Eurotatoria</taxon>
        <taxon>Bdelloidea</taxon>
        <taxon>Adinetida</taxon>
        <taxon>Adinetidae</taxon>
        <taxon>Adineta</taxon>
    </lineage>
</organism>
<feature type="compositionally biased region" description="Basic and acidic residues" evidence="1">
    <location>
        <begin position="12"/>
        <end position="23"/>
    </location>
</feature>
<name>A0A813MXD7_9BILA</name>
<dbReference type="OrthoDB" id="10038987at2759"/>
<protein>
    <submittedName>
        <fullName evidence="2">Uncharacterized protein</fullName>
    </submittedName>
</protein>
<dbReference type="AlphaFoldDB" id="A0A813MXD7"/>
<feature type="region of interest" description="Disordered" evidence="1">
    <location>
        <begin position="1"/>
        <end position="23"/>
    </location>
</feature>
<feature type="region of interest" description="Disordered" evidence="1">
    <location>
        <begin position="43"/>
        <end position="115"/>
    </location>
</feature>